<gene>
    <name evidence="2" type="primary">mms22l</name>
</gene>
<dbReference type="PANTHER" id="PTHR28547:SF1">
    <property type="entry name" value="PROTEIN MMS22-LIKE"/>
    <property type="match status" value="1"/>
</dbReference>
<organism evidence="2 3">
    <name type="scientific">Dicentrarchus labrax</name>
    <name type="common">European seabass</name>
    <name type="synonym">Morone labrax</name>
    <dbReference type="NCBI Taxonomy" id="13489"/>
    <lineage>
        <taxon>Eukaryota</taxon>
        <taxon>Metazoa</taxon>
        <taxon>Chordata</taxon>
        <taxon>Craniata</taxon>
        <taxon>Vertebrata</taxon>
        <taxon>Euteleostomi</taxon>
        <taxon>Actinopterygii</taxon>
        <taxon>Neopterygii</taxon>
        <taxon>Teleostei</taxon>
        <taxon>Neoteleostei</taxon>
        <taxon>Acanthomorphata</taxon>
        <taxon>Eupercaria</taxon>
        <taxon>Moronidae</taxon>
        <taxon>Dicentrarchus</taxon>
    </lineage>
</organism>
<accession>A0A8C4EH22</accession>
<evidence type="ECO:0000259" key="1">
    <source>
        <dbReference type="Pfam" id="PF14910"/>
    </source>
</evidence>
<dbReference type="InterPro" id="IPR029425">
    <property type="entry name" value="MMS22L_N"/>
</dbReference>
<reference evidence="2" key="2">
    <citation type="submission" date="2025-09" db="UniProtKB">
        <authorList>
            <consortium name="Ensembl"/>
        </authorList>
    </citation>
    <scope>IDENTIFICATION</scope>
</reference>
<reference evidence="2" key="1">
    <citation type="submission" date="2025-08" db="UniProtKB">
        <authorList>
            <consortium name="Ensembl"/>
        </authorList>
    </citation>
    <scope>IDENTIFICATION</scope>
</reference>
<dbReference type="InterPro" id="IPR042320">
    <property type="entry name" value="MMS22-like"/>
</dbReference>
<proteinExistence type="predicted"/>
<dbReference type="Ensembl" id="ENSDLAT00005019873.2">
    <property type="protein sequence ID" value="ENSDLAP00005018432.1"/>
    <property type="gene ID" value="ENSDLAG00005008789.2"/>
</dbReference>
<feature type="domain" description="Protein MMS22-like N-terminal" evidence="1">
    <location>
        <begin position="97"/>
        <end position="620"/>
    </location>
</feature>
<keyword evidence="3" id="KW-1185">Reference proteome</keyword>
<name>A0A8C4EH22_DICLA</name>
<dbReference type="AlphaFoldDB" id="A0A8C4EH22"/>
<dbReference type="GO" id="GO:0043596">
    <property type="term" value="C:nuclear replication fork"/>
    <property type="evidence" value="ECO:0007669"/>
    <property type="project" value="TreeGrafter"/>
</dbReference>
<dbReference type="GeneTree" id="ENSGT00390000011769"/>
<protein>
    <submittedName>
        <fullName evidence="2">MMS22-like, DNA repair protein</fullName>
    </submittedName>
</protein>
<sequence length="624" mass="70214">MADDFSQSLTPPVSPFAADSLCELTPVQPPCFCCSETKEDPTGALSTEGYTARGSLKRLLLRLDPAPAEYETDTVEIFGFPWVTETALVESTKLLFGKLHYEAEDLRQQCVSFLQYVKVFLHRYLEPSGFLDAAHPHPYEELEAQLPSALLEELFGITLLIGRLKDLHANVQSAFTISNQGKIFPPPWHLLHLHLDIHWSVLEILHLLGHKIQGQVVYAHQFVNLTGENLTDTSLFEEHLCSLLCDLTGLAIGKYSKVRPTEALSSHHYLCSCTKELWVLLMHLLEYRNKVLHTQSFWSYMNSLLRPLVLPKPAAEQFSGLPTHCKDPLGFAWWLVTHLAMLGQYSRNGTLQNEKHLGDNWTFVEELLKLTSEEQVRMHVHCCLSLCLLWEPSTSAVSTLWDYYSKNLSASFTVPWLGMSGMGTLYKTPLALLDQARSCCSPSHLHSPGHTQLYRSANSFQIFLRVLALCLAQDRAGGVPQRQIKGRIYSKFSSKKMQELSEAGLMNFLLLFLVVAKQVELEDVASRACELLGFLPNNCPPGHRTLVWRGQLSLLLLFQERGLDVGAQASWLAASFNETAKEFYNKTTEVSRRLALWGPLGSYLEGVAEVFETSTSLKSTHFSN</sequence>
<dbReference type="Pfam" id="PF14910">
    <property type="entry name" value="MMS22L_N"/>
    <property type="match status" value="1"/>
</dbReference>
<evidence type="ECO:0000313" key="3">
    <source>
        <dbReference type="Proteomes" id="UP000694389"/>
    </source>
</evidence>
<dbReference type="Proteomes" id="UP000694389">
    <property type="component" value="Unassembled WGS sequence"/>
</dbReference>
<dbReference type="GO" id="GO:0031297">
    <property type="term" value="P:replication fork processing"/>
    <property type="evidence" value="ECO:0007669"/>
    <property type="project" value="InterPro"/>
</dbReference>
<evidence type="ECO:0000313" key="2">
    <source>
        <dbReference type="Ensembl" id="ENSDLAP00005018432.1"/>
    </source>
</evidence>
<dbReference type="PANTHER" id="PTHR28547">
    <property type="entry name" value="PROTEIN MMS22-LIKE"/>
    <property type="match status" value="1"/>
</dbReference>
<dbReference type="GO" id="GO:0000724">
    <property type="term" value="P:double-strand break repair via homologous recombination"/>
    <property type="evidence" value="ECO:0007669"/>
    <property type="project" value="InterPro"/>
</dbReference>